<evidence type="ECO:0000313" key="1">
    <source>
        <dbReference type="EnsemblMetazoa" id="OVOC318.1"/>
    </source>
</evidence>
<organism evidence="1 2">
    <name type="scientific">Onchocerca volvulus</name>
    <dbReference type="NCBI Taxonomy" id="6282"/>
    <lineage>
        <taxon>Eukaryota</taxon>
        <taxon>Metazoa</taxon>
        <taxon>Ecdysozoa</taxon>
        <taxon>Nematoda</taxon>
        <taxon>Chromadorea</taxon>
        <taxon>Rhabditida</taxon>
        <taxon>Spirurina</taxon>
        <taxon>Spiruromorpha</taxon>
        <taxon>Filarioidea</taxon>
        <taxon>Onchocercidae</taxon>
        <taxon>Onchocerca</taxon>
    </lineage>
</organism>
<name>A0A8R1XTB9_ONCVO</name>
<protein>
    <submittedName>
        <fullName evidence="1">Uncharacterized protein</fullName>
    </submittedName>
</protein>
<keyword evidence="2" id="KW-1185">Reference proteome</keyword>
<dbReference type="Proteomes" id="UP000024404">
    <property type="component" value="Unassembled WGS sequence"/>
</dbReference>
<reference evidence="1" key="2">
    <citation type="submission" date="2022-06" db="UniProtKB">
        <authorList>
            <consortium name="EnsemblMetazoa"/>
        </authorList>
    </citation>
    <scope>IDENTIFICATION</scope>
</reference>
<dbReference type="AlphaFoldDB" id="A0A8R1XTB9"/>
<sequence>MQDSCLSSMLIIEARKYDILAFYDRSWIFIKMYNRVQDQQKSRIKTSHII</sequence>
<dbReference type="EnsemblMetazoa" id="OVOC318.1">
    <property type="protein sequence ID" value="OVOC318.1"/>
    <property type="gene ID" value="WBGene00237127"/>
</dbReference>
<reference evidence="2" key="1">
    <citation type="submission" date="2013-10" db="EMBL/GenBank/DDBJ databases">
        <title>Genome sequencing of Onchocerca volvulus.</title>
        <authorList>
            <person name="Cotton J."/>
            <person name="Tsai J."/>
            <person name="Stanley E."/>
            <person name="Tracey A."/>
            <person name="Holroyd N."/>
            <person name="Lustigman S."/>
            <person name="Berriman M."/>
        </authorList>
    </citation>
    <scope>NUCLEOTIDE SEQUENCE</scope>
</reference>
<accession>A0A8R1XTB9</accession>
<evidence type="ECO:0000313" key="2">
    <source>
        <dbReference type="Proteomes" id="UP000024404"/>
    </source>
</evidence>
<dbReference type="EMBL" id="CMVM020000020">
    <property type="status" value="NOT_ANNOTATED_CDS"/>
    <property type="molecule type" value="Genomic_DNA"/>
</dbReference>
<proteinExistence type="predicted"/>